<keyword evidence="2" id="KW-0812">Transmembrane</keyword>
<proteinExistence type="predicted"/>
<accession>A0AAV9WKF0</accession>
<comment type="caution">
    <text evidence="3">The sequence shown here is derived from an EMBL/GenBank/DDBJ whole genome shotgun (WGS) entry which is preliminary data.</text>
</comment>
<dbReference type="AlphaFoldDB" id="A0AAV9WKF0"/>
<protein>
    <recommendedName>
        <fullName evidence="5">Mid2 domain-containing protein</fullName>
    </recommendedName>
</protein>
<reference evidence="3 4" key="1">
    <citation type="submission" date="2023-08" db="EMBL/GenBank/DDBJ databases">
        <authorList>
            <person name="Palmer J.M."/>
        </authorList>
    </citation>
    <scope>NUCLEOTIDE SEQUENCE [LARGE SCALE GENOMIC DNA]</scope>
    <source>
        <strain evidence="3 4">TWF481</strain>
    </source>
</reference>
<keyword evidence="4" id="KW-1185">Reference proteome</keyword>
<gene>
    <name evidence="3" type="ORF">TWF481_004688</name>
</gene>
<name>A0AAV9WKF0_9PEZI</name>
<evidence type="ECO:0000256" key="2">
    <source>
        <dbReference type="SAM" id="Phobius"/>
    </source>
</evidence>
<dbReference type="EMBL" id="JAVHJL010000002">
    <property type="protein sequence ID" value="KAK6509973.1"/>
    <property type="molecule type" value="Genomic_DNA"/>
</dbReference>
<dbReference type="Proteomes" id="UP001370758">
    <property type="component" value="Unassembled WGS sequence"/>
</dbReference>
<feature type="transmembrane region" description="Helical" evidence="2">
    <location>
        <begin position="286"/>
        <end position="307"/>
    </location>
</feature>
<evidence type="ECO:0008006" key="5">
    <source>
        <dbReference type="Google" id="ProtNLM"/>
    </source>
</evidence>
<evidence type="ECO:0000313" key="3">
    <source>
        <dbReference type="EMBL" id="KAK6509973.1"/>
    </source>
</evidence>
<feature type="compositionally biased region" description="Polar residues" evidence="1">
    <location>
        <begin position="228"/>
        <end position="254"/>
    </location>
</feature>
<sequence length="355" mass="37028">MYPFIMSFITLGCWAKALPSNSPPRITLMEVIFFFGYLCLTSCAQDVSSTRSRISVTLTAAGALGTFNPPSDCSTFSAYSTQTLVFGDGNTRSFTITSFRQGCQYGGPHTTCCPPNYELGQFNSPGVCPGGYTTLGDIEFVAVTRSTDGFWITYPAIGTQTGKLCCPSAADSIKYKADGPVPICFATSKGPTITEEKSVVNHESVYFGSAVIVLPPSLTDLPLPTVTGVESTGSPTPRQTSPTSERTSSSLPDQSATGAATSTSSGSQPQESGVEESKSPGLSAGAIAGIAVGVSVPLILAGLYAAYRFGRQASRQPGRQKSQTFDVTAQQYPDSGREGGVLALPEVGGIQSDGK</sequence>
<keyword evidence="2" id="KW-1133">Transmembrane helix</keyword>
<keyword evidence="2" id="KW-0472">Membrane</keyword>
<feature type="region of interest" description="Disordered" evidence="1">
    <location>
        <begin position="313"/>
        <end position="355"/>
    </location>
</feature>
<feature type="compositionally biased region" description="Polar residues" evidence="1">
    <location>
        <begin position="313"/>
        <end position="333"/>
    </location>
</feature>
<evidence type="ECO:0000256" key="1">
    <source>
        <dbReference type="SAM" id="MobiDB-lite"/>
    </source>
</evidence>
<evidence type="ECO:0000313" key="4">
    <source>
        <dbReference type="Proteomes" id="UP001370758"/>
    </source>
</evidence>
<feature type="region of interest" description="Disordered" evidence="1">
    <location>
        <begin position="224"/>
        <end position="280"/>
    </location>
</feature>
<feature type="compositionally biased region" description="Low complexity" evidence="1">
    <location>
        <begin position="255"/>
        <end position="267"/>
    </location>
</feature>
<organism evidence="3 4">
    <name type="scientific">Arthrobotrys musiformis</name>
    <dbReference type="NCBI Taxonomy" id="47236"/>
    <lineage>
        <taxon>Eukaryota</taxon>
        <taxon>Fungi</taxon>
        <taxon>Dikarya</taxon>
        <taxon>Ascomycota</taxon>
        <taxon>Pezizomycotina</taxon>
        <taxon>Orbiliomycetes</taxon>
        <taxon>Orbiliales</taxon>
        <taxon>Orbiliaceae</taxon>
        <taxon>Arthrobotrys</taxon>
    </lineage>
</organism>